<comment type="caution">
    <text evidence="2">The sequence shown here is derived from an EMBL/GenBank/DDBJ whole genome shotgun (WGS) entry which is preliminary data.</text>
</comment>
<keyword evidence="1" id="KW-0732">Signal</keyword>
<evidence type="ECO:0000256" key="1">
    <source>
        <dbReference type="SAM" id="SignalP"/>
    </source>
</evidence>
<accession>A0A4R5LVP2</accession>
<feature type="signal peptide" evidence="1">
    <location>
        <begin position="1"/>
        <end position="20"/>
    </location>
</feature>
<dbReference type="Proteomes" id="UP000295554">
    <property type="component" value="Unassembled WGS sequence"/>
</dbReference>
<proteinExistence type="predicted"/>
<dbReference type="AlphaFoldDB" id="A0A4R5LVP2"/>
<protein>
    <submittedName>
        <fullName evidence="2">Uncharacterized protein</fullName>
    </submittedName>
</protein>
<reference evidence="2 3" key="1">
    <citation type="submission" date="2019-03" db="EMBL/GenBank/DDBJ databases">
        <title>Seongchinamella monodicae gen. nov., sp. nov., a novel member of the Gammaproteobacteria isolated from a tidal mudflat of beach.</title>
        <authorList>
            <person name="Yang H.G."/>
            <person name="Kang J.W."/>
            <person name="Lee S.D."/>
        </authorList>
    </citation>
    <scope>NUCLEOTIDE SEQUENCE [LARGE SCALE GENOMIC DNA]</scope>
    <source>
        <strain evidence="2 3">GH4-78</strain>
    </source>
</reference>
<sequence length="322" mass="34145">MLPGRRLLLISVLVLLSACGRETVPPQVAADSSPQSASSGAPGLVTIRAVGMSFQGPETIPAGWTTFRFENTSAMVHFAMIDRPPAQVDLQTFDEQLMAPFQLAMDAMNANDEAAVNAAYATFPAWVGDLERHGGPGLLSAGLVGQTTVFLAPGRYVLECYVKTDGVFHTTSPGNGQLGMVLEFTVTSEDNGALEPRANARFTLSNSGITLEEGALRAGSNTIRVDFAEQQALPSFVGNDIHLLQLSGPRDLQAAAEWMDWRTPDGLQSPSPVRFLGGIQDMAAGRHGYFSVDLEPGDYALMAEVPEPLGMGLVLPVSVSGP</sequence>
<dbReference type="PROSITE" id="PS51257">
    <property type="entry name" value="PROKAR_LIPOPROTEIN"/>
    <property type="match status" value="1"/>
</dbReference>
<evidence type="ECO:0000313" key="3">
    <source>
        <dbReference type="Proteomes" id="UP000295554"/>
    </source>
</evidence>
<organism evidence="2 3">
    <name type="scientific">Seongchinamella unica</name>
    <dbReference type="NCBI Taxonomy" id="2547392"/>
    <lineage>
        <taxon>Bacteria</taxon>
        <taxon>Pseudomonadati</taxon>
        <taxon>Pseudomonadota</taxon>
        <taxon>Gammaproteobacteria</taxon>
        <taxon>Cellvibrionales</taxon>
        <taxon>Halieaceae</taxon>
        <taxon>Seongchinamella</taxon>
    </lineage>
</organism>
<keyword evidence="3" id="KW-1185">Reference proteome</keyword>
<dbReference type="RefSeq" id="WP_133209560.1">
    <property type="nucleotide sequence ID" value="NZ_SMSE01000001.1"/>
</dbReference>
<feature type="chain" id="PRO_5020545066" evidence="1">
    <location>
        <begin position="21"/>
        <end position="322"/>
    </location>
</feature>
<gene>
    <name evidence="2" type="ORF">E2F43_03425</name>
</gene>
<name>A0A4R5LVP2_9GAMM</name>
<dbReference type="EMBL" id="SMSE01000001">
    <property type="protein sequence ID" value="TDG15298.1"/>
    <property type="molecule type" value="Genomic_DNA"/>
</dbReference>
<evidence type="ECO:0000313" key="2">
    <source>
        <dbReference type="EMBL" id="TDG15298.1"/>
    </source>
</evidence>
<dbReference type="OrthoDB" id="6397737at2"/>